<dbReference type="PANTHER" id="PTHR30506">
    <property type="entry name" value="INNER MEMBRANE PROTEIN"/>
    <property type="match status" value="1"/>
</dbReference>
<dbReference type="EMBL" id="CP001727">
    <property type="protein sequence ID" value="ACV57681.1"/>
    <property type="molecule type" value="Genomic_DNA"/>
</dbReference>
<proteinExistence type="inferred from homology"/>
<comment type="similarity">
    <text evidence="2">Belongs to the UPF0126 family.</text>
</comment>
<feature type="domain" description="Glycine transporter" evidence="8">
    <location>
        <begin position="23"/>
        <end position="96"/>
    </location>
</feature>
<feature type="transmembrane region" description="Helical" evidence="7">
    <location>
        <begin position="134"/>
        <end position="155"/>
    </location>
</feature>
<keyword evidence="4 7" id="KW-0812">Transmembrane</keyword>
<evidence type="ECO:0000256" key="5">
    <source>
        <dbReference type="ARBA" id="ARBA00022989"/>
    </source>
</evidence>
<dbReference type="Pfam" id="PF03458">
    <property type="entry name" value="Gly_transporter"/>
    <property type="match status" value="2"/>
</dbReference>
<sequence length="226" mass="24822">MRDDHPDHSKSLREEECVIVWSVLNVIGTIAFAVSGSIVAMEERYDWLGVYVLGFVAAFGGGMIRNLIVGLPVAQIWHQPVLFLTAALTITAVLVLPYGFLHRFRRIVSFFDAIGLAAFAVEGAMYAYRSHSTFVTTVVAALMTGIGGGLIRDLLASRKPLVFQAEIYAIWAMLAGAAVGLGLIRTAWEEYLLFALVAALRMLSVRWNWHLPRTGPPEETPTPFGT</sequence>
<comment type="subcellular location">
    <subcellularLocation>
        <location evidence="1">Cell membrane</location>
        <topology evidence="1">Multi-pass membrane protein</topology>
    </subcellularLocation>
</comment>
<protein>
    <recommendedName>
        <fullName evidence="8">Glycine transporter domain-containing protein</fullName>
    </recommendedName>
</protein>
<evidence type="ECO:0000256" key="7">
    <source>
        <dbReference type="SAM" id="Phobius"/>
    </source>
</evidence>
<reference evidence="9 10" key="2">
    <citation type="journal article" date="2010" name="Stand. Genomic Sci.">
        <title>Complete genome sequence of Alicyclobacillus acidocaldarius type strain (104-IA).</title>
        <authorList>
            <person name="Mavromatis K."/>
            <person name="Sikorski J."/>
            <person name="Lapidus A."/>
            <person name="Glavina Del Rio T."/>
            <person name="Copeland A."/>
            <person name="Tice H."/>
            <person name="Cheng J.F."/>
            <person name="Lucas S."/>
            <person name="Chen F."/>
            <person name="Nolan M."/>
            <person name="Bruce D."/>
            <person name="Goodwin L."/>
            <person name="Pitluck S."/>
            <person name="Ivanova N."/>
            <person name="Ovchinnikova G."/>
            <person name="Pati A."/>
            <person name="Chen A."/>
            <person name="Palaniappan K."/>
            <person name="Land M."/>
            <person name="Hauser L."/>
            <person name="Chang Y.J."/>
            <person name="Jeffries C.D."/>
            <person name="Chain P."/>
            <person name="Meincke L."/>
            <person name="Sims D."/>
            <person name="Chertkov O."/>
            <person name="Han C."/>
            <person name="Brettin T."/>
            <person name="Detter J.C."/>
            <person name="Wahrenburg C."/>
            <person name="Rohde M."/>
            <person name="Pukall R."/>
            <person name="Goker M."/>
            <person name="Bristow J."/>
            <person name="Eisen J.A."/>
            <person name="Markowitz V."/>
            <person name="Hugenholtz P."/>
            <person name="Klenk H.P."/>
            <person name="Kyrpides N.C."/>
        </authorList>
    </citation>
    <scope>NUCLEOTIDE SEQUENCE [LARGE SCALE GENOMIC DNA]</scope>
    <source>
        <strain evidence="10">ATCC 27009 / DSM 446 / BCRC 14685 / JCM 5260 / KCTC 1825 / NBRC 15652 / NCIMB 11725 / NRRL B-14509 / 104-IA</strain>
    </source>
</reference>
<name>C8WTD9_ALIAD</name>
<organism evidence="9 10">
    <name type="scientific">Alicyclobacillus acidocaldarius subsp. acidocaldarius (strain ATCC 27009 / DSM 446 / BCRC 14685 / JCM 5260 / KCTC 1825 / NBRC 15652 / NCIMB 11725 / NRRL B-14509 / 104-IA)</name>
    <name type="common">Bacillus acidocaldarius</name>
    <dbReference type="NCBI Taxonomy" id="521098"/>
    <lineage>
        <taxon>Bacteria</taxon>
        <taxon>Bacillati</taxon>
        <taxon>Bacillota</taxon>
        <taxon>Bacilli</taxon>
        <taxon>Bacillales</taxon>
        <taxon>Alicyclobacillaceae</taxon>
        <taxon>Alicyclobacillus</taxon>
    </lineage>
</organism>
<evidence type="ECO:0000259" key="8">
    <source>
        <dbReference type="Pfam" id="PF03458"/>
    </source>
</evidence>
<evidence type="ECO:0000313" key="10">
    <source>
        <dbReference type="Proteomes" id="UP000001917"/>
    </source>
</evidence>
<evidence type="ECO:0000256" key="2">
    <source>
        <dbReference type="ARBA" id="ARBA00008193"/>
    </source>
</evidence>
<dbReference type="HOGENOM" id="CLU_064906_2_1_9"/>
<reference evidence="10" key="1">
    <citation type="submission" date="2009-09" db="EMBL/GenBank/DDBJ databases">
        <title>The complete chromosome of Alicyclobacillus acidocaldarius subsp. acidocaldarius DSM 446.</title>
        <authorList>
            <consortium name="US DOE Joint Genome Institute (JGI-PGF)"/>
            <person name="Lucas S."/>
            <person name="Copeland A."/>
            <person name="Lapidus A."/>
            <person name="Glavina del Rio T."/>
            <person name="Dalin E."/>
            <person name="Tice H."/>
            <person name="Bruce D."/>
            <person name="Goodwin L."/>
            <person name="Pitluck S."/>
            <person name="Kyrpides N."/>
            <person name="Mavromatis K."/>
            <person name="Ivanova N."/>
            <person name="Ovchinnikova G."/>
            <person name="Chertkov O."/>
            <person name="Sims D."/>
            <person name="Brettin T."/>
            <person name="Detter J.C."/>
            <person name="Han C."/>
            <person name="Larimer F."/>
            <person name="Land M."/>
            <person name="Hauser L."/>
            <person name="Markowitz V."/>
            <person name="Cheng J.-F."/>
            <person name="Hugenholtz P."/>
            <person name="Woyke T."/>
            <person name="Wu D."/>
            <person name="Pukall R."/>
            <person name="Klenk H.-P."/>
            <person name="Eisen J.A."/>
        </authorList>
    </citation>
    <scope>NUCLEOTIDE SEQUENCE [LARGE SCALE GENOMIC DNA]</scope>
    <source>
        <strain evidence="10">ATCC 27009 / DSM 446 / BCRC 14685 / JCM 5260 / KCTC 1825 / NBRC 15652 / NCIMB 11725 / NRRL B-14509 / 104-IA</strain>
    </source>
</reference>
<evidence type="ECO:0000256" key="1">
    <source>
        <dbReference type="ARBA" id="ARBA00004651"/>
    </source>
</evidence>
<dbReference type="eggNOG" id="COG2860">
    <property type="taxonomic scope" value="Bacteria"/>
</dbReference>
<keyword evidence="5 7" id="KW-1133">Transmembrane helix</keyword>
<dbReference type="AlphaFoldDB" id="C8WTD9"/>
<dbReference type="PANTHER" id="PTHR30506:SF3">
    <property type="entry name" value="UPF0126 INNER MEMBRANE PROTEIN YADS-RELATED"/>
    <property type="match status" value="1"/>
</dbReference>
<evidence type="ECO:0000256" key="6">
    <source>
        <dbReference type="ARBA" id="ARBA00023136"/>
    </source>
</evidence>
<keyword evidence="10" id="KW-1185">Reference proteome</keyword>
<feature type="transmembrane region" description="Helical" evidence="7">
    <location>
        <begin position="20"/>
        <end position="41"/>
    </location>
</feature>
<gene>
    <name evidence="9" type="ordered locus">Aaci_0633</name>
</gene>
<accession>C8WTD9</accession>
<dbReference type="KEGG" id="aac:Aaci_0633"/>
<evidence type="ECO:0000256" key="4">
    <source>
        <dbReference type="ARBA" id="ARBA00022692"/>
    </source>
</evidence>
<feature type="transmembrane region" description="Helical" evidence="7">
    <location>
        <begin position="80"/>
        <end position="100"/>
    </location>
</feature>
<dbReference type="InterPro" id="IPR005115">
    <property type="entry name" value="Gly_transporter"/>
</dbReference>
<evidence type="ECO:0000313" key="9">
    <source>
        <dbReference type="EMBL" id="ACV57681.1"/>
    </source>
</evidence>
<feature type="transmembrane region" description="Helical" evidence="7">
    <location>
        <begin position="48"/>
        <end position="68"/>
    </location>
</feature>
<keyword evidence="6 7" id="KW-0472">Membrane</keyword>
<dbReference type="GO" id="GO:0005886">
    <property type="term" value="C:plasma membrane"/>
    <property type="evidence" value="ECO:0007669"/>
    <property type="project" value="UniProtKB-SubCell"/>
</dbReference>
<feature type="transmembrane region" description="Helical" evidence="7">
    <location>
        <begin position="167"/>
        <end position="185"/>
    </location>
</feature>
<feature type="transmembrane region" description="Helical" evidence="7">
    <location>
        <begin position="107"/>
        <end position="128"/>
    </location>
</feature>
<evidence type="ECO:0000256" key="3">
    <source>
        <dbReference type="ARBA" id="ARBA00022475"/>
    </source>
</evidence>
<dbReference type="Proteomes" id="UP000001917">
    <property type="component" value="Chromosome"/>
</dbReference>
<keyword evidence="3" id="KW-1003">Cell membrane</keyword>
<feature type="domain" description="Glycine transporter" evidence="8">
    <location>
        <begin position="110"/>
        <end position="179"/>
    </location>
</feature>
<dbReference type="STRING" id="521098.Aaci_0633"/>